<dbReference type="PANTHER" id="PTHR47784">
    <property type="entry name" value="STEROL UPTAKE CONTROL PROTEIN 2"/>
    <property type="match status" value="1"/>
</dbReference>
<reference evidence="1 2" key="1">
    <citation type="journal article" date="2016" name="Genome Biol. Evol.">
        <title>Divergent and convergent evolution of fungal pathogenicity.</title>
        <authorList>
            <person name="Shang Y."/>
            <person name="Xiao G."/>
            <person name="Zheng P."/>
            <person name="Cen K."/>
            <person name="Zhan S."/>
            <person name="Wang C."/>
        </authorList>
    </citation>
    <scope>NUCLEOTIDE SEQUENCE [LARGE SCALE GENOMIC DNA]</scope>
    <source>
        <strain evidence="1 2">ARSEF 2679</strain>
    </source>
</reference>
<dbReference type="GeneID" id="30019762"/>
<name>A0A168ARG4_CORFA</name>
<comment type="caution">
    <text evidence="1">The sequence shown here is derived from an EMBL/GenBank/DDBJ whole genome shotgun (WGS) entry which is preliminary data.</text>
</comment>
<proteinExistence type="predicted"/>
<dbReference type="EMBL" id="AZHB01000006">
    <property type="protein sequence ID" value="OAA69095.1"/>
    <property type="molecule type" value="Genomic_DNA"/>
</dbReference>
<dbReference type="GO" id="GO:0001228">
    <property type="term" value="F:DNA-binding transcription activator activity, RNA polymerase II-specific"/>
    <property type="evidence" value="ECO:0007669"/>
    <property type="project" value="TreeGrafter"/>
</dbReference>
<dbReference type="InterPro" id="IPR053157">
    <property type="entry name" value="Sterol_Uptake_Regulator"/>
</dbReference>
<dbReference type="OrthoDB" id="3546279at2759"/>
<dbReference type="AlphaFoldDB" id="A0A168ARG4"/>
<dbReference type="PANTHER" id="PTHR47784:SF5">
    <property type="entry name" value="STEROL UPTAKE CONTROL PROTEIN 2"/>
    <property type="match status" value="1"/>
</dbReference>
<evidence type="ECO:0000313" key="2">
    <source>
        <dbReference type="Proteomes" id="UP000076744"/>
    </source>
</evidence>
<dbReference type="STRING" id="1081104.A0A168ARG4"/>
<keyword evidence="2" id="KW-1185">Reference proteome</keyword>
<evidence type="ECO:0000313" key="1">
    <source>
        <dbReference type="EMBL" id="OAA69095.1"/>
    </source>
</evidence>
<sequence length="286" mass="31928">MPGTKHFPEIRDIWTVAVPRLATNYDTLLNAIMTLALRHMLCTGFEDIAPRDKIELHHAQYLEATLQEYRSGVGTLTPAVADAATFTSIVLSLHALASLRDRDLSEYTAPVQWLQLCKGVTHVFKVTRLLLQGDAEAYSNKMVAIGGPIVEPSNILREENRNQFPKLLARRPEDSDADDAAYVETATYIGAIQTAIQANDHVDFITRRLIIYPLLIPQRFVELVSEHRPRALVILAHFFALAAHCQTSAWVGDVPKKEILALEQYLGPQYQQELAWPLSVVGPPNG</sequence>
<dbReference type="Proteomes" id="UP000076744">
    <property type="component" value="Unassembled WGS sequence"/>
</dbReference>
<organism evidence="1 2">
    <name type="scientific">Cordyceps fumosorosea (strain ARSEF 2679)</name>
    <name type="common">Isaria fumosorosea</name>
    <dbReference type="NCBI Taxonomy" id="1081104"/>
    <lineage>
        <taxon>Eukaryota</taxon>
        <taxon>Fungi</taxon>
        <taxon>Dikarya</taxon>
        <taxon>Ascomycota</taxon>
        <taxon>Pezizomycotina</taxon>
        <taxon>Sordariomycetes</taxon>
        <taxon>Hypocreomycetidae</taxon>
        <taxon>Hypocreales</taxon>
        <taxon>Cordycipitaceae</taxon>
        <taxon>Cordyceps</taxon>
    </lineage>
</organism>
<gene>
    <name evidence="1" type="ORF">ISF_03470</name>
</gene>
<dbReference type="RefSeq" id="XP_018705965.1">
    <property type="nucleotide sequence ID" value="XM_018847076.1"/>
</dbReference>
<accession>A0A168ARG4</accession>
<protein>
    <submittedName>
        <fullName evidence="1">C6 zinc finger domain protein</fullName>
    </submittedName>
</protein>